<reference evidence="2 3" key="1">
    <citation type="submission" date="2024-02" db="EMBL/GenBank/DDBJ databases">
        <title>Chromosome-scale genome assembly of the rough periwinkle Littorina saxatilis.</title>
        <authorList>
            <person name="De Jode A."/>
            <person name="Faria R."/>
            <person name="Formenti G."/>
            <person name="Sims Y."/>
            <person name="Smith T.P."/>
            <person name="Tracey A."/>
            <person name="Wood J.M.D."/>
            <person name="Zagrodzka Z.B."/>
            <person name="Johannesson K."/>
            <person name="Butlin R.K."/>
            <person name="Leder E.H."/>
        </authorList>
    </citation>
    <scope>NUCLEOTIDE SEQUENCE [LARGE SCALE GENOMIC DNA]</scope>
    <source>
        <strain evidence="2">Snail1</strain>
        <tissue evidence="2">Muscle</tissue>
    </source>
</reference>
<accession>A0AAN9BIU6</accession>
<evidence type="ECO:0000313" key="3">
    <source>
        <dbReference type="Proteomes" id="UP001374579"/>
    </source>
</evidence>
<keyword evidence="1" id="KW-0732">Signal</keyword>
<comment type="caution">
    <text evidence="2">The sequence shown here is derived from an EMBL/GenBank/DDBJ whole genome shotgun (WGS) entry which is preliminary data.</text>
</comment>
<evidence type="ECO:0008006" key="4">
    <source>
        <dbReference type="Google" id="ProtNLM"/>
    </source>
</evidence>
<dbReference type="Proteomes" id="UP001374579">
    <property type="component" value="Unassembled WGS sequence"/>
</dbReference>
<evidence type="ECO:0000256" key="1">
    <source>
        <dbReference type="SAM" id="SignalP"/>
    </source>
</evidence>
<sequence>MIGMKFTGQLLLFLCCYYLTSAAKETITCDAPSVRDGQPASVTCDFKRDVSALSSATVTVEHYPDGSPDPIPVLECTPVGADCTFPVQGYEFNGQINTKLVLTITRASKANNGRYACKMLSPYLPDADEVDPCDFTLDGKIQGIKLNCKANKLAF</sequence>
<gene>
    <name evidence="2" type="ORF">V1264_017263</name>
</gene>
<feature type="signal peptide" evidence="1">
    <location>
        <begin position="1"/>
        <end position="22"/>
    </location>
</feature>
<feature type="chain" id="PRO_5042826971" description="Immunoglobulin subtype domain-containing protein" evidence="1">
    <location>
        <begin position="23"/>
        <end position="155"/>
    </location>
</feature>
<proteinExistence type="predicted"/>
<dbReference type="EMBL" id="JBAMIC010000007">
    <property type="protein sequence ID" value="KAK7105951.1"/>
    <property type="molecule type" value="Genomic_DNA"/>
</dbReference>
<organism evidence="2 3">
    <name type="scientific">Littorina saxatilis</name>
    <dbReference type="NCBI Taxonomy" id="31220"/>
    <lineage>
        <taxon>Eukaryota</taxon>
        <taxon>Metazoa</taxon>
        <taxon>Spiralia</taxon>
        <taxon>Lophotrochozoa</taxon>
        <taxon>Mollusca</taxon>
        <taxon>Gastropoda</taxon>
        <taxon>Caenogastropoda</taxon>
        <taxon>Littorinimorpha</taxon>
        <taxon>Littorinoidea</taxon>
        <taxon>Littorinidae</taxon>
        <taxon>Littorina</taxon>
    </lineage>
</organism>
<name>A0AAN9BIU6_9CAEN</name>
<dbReference type="AlphaFoldDB" id="A0AAN9BIU6"/>
<protein>
    <recommendedName>
        <fullName evidence="4">Immunoglobulin subtype domain-containing protein</fullName>
    </recommendedName>
</protein>
<evidence type="ECO:0000313" key="2">
    <source>
        <dbReference type="EMBL" id="KAK7105951.1"/>
    </source>
</evidence>
<keyword evidence="3" id="KW-1185">Reference proteome</keyword>